<feature type="compositionally biased region" description="Basic and acidic residues" evidence="1">
    <location>
        <begin position="102"/>
        <end position="111"/>
    </location>
</feature>
<feature type="compositionally biased region" description="Basic and acidic residues" evidence="1">
    <location>
        <begin position="81"/>
        <end position="94"/>
    </location>
</feature>
<feature type="compositionally biased region" description="Basic residues" evidence="1">
    <location>
        <begin position="112"/>
        <end position="135"/>
    </location>
</feature>
<protein>
    <submittedName>
        <fullName evidence="2">Uncharacterized protein</fullName>
    </submittedName>
</protein>
<proteinExistence type="predicted"/>
<name>A0A6C0L8L7_9ZZZZ</name>
<reference evidence="2" key="1">
    <citation type="journal article" date="2020" name="Nature">
        <title>Giant virus diversity and host interactions through global metagenomics.</title>
        <authorList>
            <person name="Schulz F."/>
            <person name="Roux S."/>
            <person name="Paez-Espino D."/>
            <person name="Jungbluth S."/>
            <person name="Walsh D.A."/>
            <person name="Denef V.J."/>
            <person name="McMahon K.D."/>
            <person name="Konstantinidis K.T."/>
            <person name="Eloe-Fadrosh E.A."/>
            <person name="Kyrpides N.C."/>
            <person name="Woyke T."/>
        </authorList>
    </citation>
    <scope>NUCLEOTIDE SEQUENCE</scope>
    <source>
        <strain evidence="2">GVMAG-M-3300027759-42</strain>
    </source>
</reference>
<organism evidence="2">
    <name type="scientific">viral metagenome</name>
    <dbReference type="NCBI Taxonomy" id="1070528"/>
    <lineage>
        <taxon>unclassified sequences</taxon>
        <taxon>metagenomes</taxon>
        <taxon>organismal metagenomes</taxon>
    </lineage>
</organism>
<accession>A0A6C0L8L7</accession>
<dbReference type="EMBL" id="MN740446">
    <property type="protein sequence ID" value="QHU26943.1"/>
    <property type="molecule type" value="Genomic_DNA"/>
</dbReference>
<evidence type="ECO:0000256" key="1">
    <source>
        <dbReference type="SAM" id="MobiDB-lite"/>
    </source>
</evidence>
<feature type="region of interest" description="Disordered" evidence="1">
    <location>
        <begin position="81"/>
        <end position="135"/>
    </location>
</feature>
<dbReference type="AlphaFoldDB" id="A0A6C0L8L7"/>
<evidence type="ECO:0000313" key="2">
    <source>
        <dbReference type="EMBL" id="QHU26943.1"/>
    </source>
</evidence>
<sequence length="135" mass="16137">MTEIKKMNQPRLPVWGLFYIVKGTRYKMIAFCERNEEDTRIKTLPLNKKTPWTLILDDMNIELENIKAIAYPANIIETKEKEEKEGEEWRREHPFQTAIGRVPEKYRDKGGRKTKQSTKKNKRKTRKSKKNKITK</sequence>